<organism evidence="2 3">
    <name type="scientific">Pleurodeles waltl</name>
    <name type="common">Iberian ribbed newt</name>
    <dbReference type="NCBI Taxonomy" id="8319"/>
    <lineage>
        <taxon>Eukaryota</taxon>
        <taxon>Metazoa</taxon>
        <taxon>Chordata</taxon>
        <taxon>Craniata</taxon>
        <taxon>Vertebrata</taxon>
        <taxon>Euteleostomi</taxon>
        <taxon>Amphibia</taxon>
        <taxon>Batrachia</taxon>
        <taxon>Caudata</taxon>
        <taxon>Salamandroidea</taxon>
        <taxon>Salamandridae</taxon>
        <taxon>Pleurodelinae</taxon>
        <taxon>Pleurodeles</taxon>
    </lineage>
</organism>
<reference evidence="2" key="1">
    <citation type="journal article" date="2022" name="bioRxiv">
        <title>Sequencing and chromosome-scale assembly of the giantPleurodeles waltlgenome.</title>
        <authorList>
            <person name="Brown T."/>
            <person name="Elewa A."/>
            <person name="Iarovenko S."/>
            <person name="Subramanian E."/>
            <person name="Araus A.J."/>
            <person name="Petzold A."/>
            <person name="Susuki M."/>
            <person name="Suzuki K.-i.T."/>
            <person name="Hayashi T."/>
            <person name="Toyoda A."/>
            <person name="Oliveira C."/>
            <person name="Osipova E."/>
            <person name="Leigh N.D."/>
            <person name="Simon A."/>
            <person name="Yun M.H."/>
        </authorList>
    </citation>
    <scope>NUCLEOTIDE SEQUENCE</scope>
    <source>
        <strain evidence="2">20211129_DDA</strain>
        <tissue evidence="2">Liver</tissue>
    </source>
</reference>
<name>A0AAV7UPA6_PLEWA</name>
<feature type="compositionally biased region" description="Basic residues" evidence="1">
    <location>
        <begin position="32"/>
        <end position="42"/>
    </location>
</feature>
<gene>
    <name evidence="2" type="ORF">NDU88_006197</name>
</gene>
<evidence type="ECO:0000256" key="1">
    <source>
        <dbReference type="SAM" id="MobiDB-lite"/>
    </source>
</evidence>
<evidence type="ECO:0000313" key="3">
    <source>
        <dbReference type="Proteomes" id="UP001066276"/>
    </source>
</evidence>
<evidence type="ECO:0000313" key="2">
    <source>
        <dbReference type="EMBL" id="KAJ1189452.1"/>
    </source>
</evidence>
<protein>
    <submittedName>
        <fullName evidence="2">Uncharacterized protein</fullName>
    </submittedName>
</protein>
<dbReference type="EMBL" id="JANPWB010000005">
    <property type="protein sequence ID" value="KAJ1189452.1"/>
    <property type="molecule type" value="Genomic_DNA"/>
</dbReference>
<accession>A0AAV7UPA6</accession>
<dbReference type="Proteomes" id="UP001066276">
    <property type="component" value="Chromosome 3_1"/>
</dbReference>
<sequence>MNALLRPRVQDRLERITKAARAASCPLEPLRGSHRQPKLPRSQKKEKTNSLTKPEAPGQLRGILNAGPACILHLHSGGGRRGTTSTHVAVDVSALKKG</sequence>
<feature type="region of interest" description="Disordered" evidence="1">
    <location>
        <begin position="24"/>
        <end position="62"/>
    </location>
</feature>
<dbReference type="AlphaFoldDB" id="A0AAV7UPA6"/>
<comment type="caution">
    <text evidence="2">The sequence shown here is derived from an EMBL/GenBank/DDBJ whole genome shotgun (WGS) entry which is preliminary data.</text>
</comment>
<proteinExistence type="predicted"/>
<keyword evidence="3" id="KW-1185">Reference proteome</keyword>